<dbReference type="Proteomes" id="UP001501867">
    <property type="component" value="Unassembled WGS sequence"/>
</dbReference>
<feature type="transmembrane region" description="Helical" evidence="1">
    <location>
        <begin position="95"/>
        <end position="113"/>
    </location>
</feature>
<feature type="transmembrane region" description="Helical" evidence="1">
    <location>
        <begin position="27"/>
        <end position="49"/>
    </location>
</feature>
<dbReference type="RefSeq" id="WP_344151097.1">
    <property type="nucleotide sequence ID" value="NZ_BAAABV010000003.1"/>
</dbReference>
<feature type="transmembrane region" description="Helical" evidence="1">
    <location>
        <begin position="65"/>
        <end position="88"/>
    </location>
</feature>
<proteinExistence type="predicted"/>
<dbReference type="EMBL" id="BAAABV010000003">
    <property type="protein sequence ID" value="GAA0268827.1"/>
    <property type="molecule type" value="Genomic_DNA"/>
</dbReference>
<evidence type="ECO:0000313" key="3">
    <source>
        <dbReference type="Proteomes" id="UP001501867"/>
    </source>
</evidence>
<keyword evidence="1" id="KW-0472">Membrane</keyword>
<keyword evidence="1" id="KW-0812">Transmembrane</keyword>
<keyword evidence="1" id="KW-1133">Transmembrane helix</keyword>
<name>A0ABP3ELK9_9ACTN</name>
<reference evidence="3" key="1">
    <citation type="journal article" date="2019" name="Int. J. Syst. Evol. Microbiol.">
        <title>The Global Catalogue of Microorganisms (GCM) 10K type strain sequencing project: providing services to taxonomists for standard genome sequencing and annotation.</title>
        <authorList>
            <consortium name="The Broad Institute Genomics Platform"/>
            <consortium name="The Broad Institute Genome Sequencing Center for Infectious Disease"/>
            <person name="Wu L."/>
            <person name="Ma J."/>
        </authorList>
    </citation>
    <scope>NUCLEOTIDE SEQUENCE [LARGE SCALE GENOMIC DNA]</scope>
    <source>
        <strain evidence="3">JCM 4505</strain>
    </source>
</reference>
<accession>A0ABP3ELK9</accession>
<protein>
    <submittedName>
        <fullName evidence="2">Uncharacterized protein</fullName>
    </submittedName>
</protein>
<keyword evidence="3" id="KW-1185">Reference proteome</keyword>
<organism evidence="2 3">
    <name type="scientific">Streptomyces polychromogenes</name>
    <dbReference type="NCBI Taxonomy" id="67342"/>
    <lineage>
        <taxon>Bacteria</taxon>
        <taxon>Bacillati</taxon>
        <taxon>Actinomycetota</taxon>
        <taxon>Actinomycetes</taxon>
        <taxon>Kitasatosporales</taxon>
        <taxon>Streptomycetaceae</taxon>
        <taxon>Streptomyces</taxon>
    </lineage>
</organism>
<evidence type="ECO:0000256" key="1">
    <source>
        <dbReference type="SAM" id="Phobius"/>
    </source>
</evidence>
<sequence>MTHHRPRRRRPRRESIDLPGDRGCLRWVLGAPLAAFVYLPAAWLCFVSFDLNPDGGPYDPVRDDALFTAQACVALCFAGLLLTAVPLFHRTLGRWWYAAPFVLASLAFLRAQTL</sequence>
<comment type="caution">
    <text evidence="2">The sequence shown here is derived from an EMBL/GenBank/DDBJ whole genome shotgun (WGS) entry which is preliminary data.</text>
</comment>
<evidence type="ECO:0000313" key="2">
    <source>
        <dbReference type="EMBL" id="GAA0268827.1"/>
    </source>
</evidence>
<gene>
    <name evidence="2" type="ORF">GCM10010302_03120</name>
</gene>